<evidence type="ECO:0000256" key="5">
    <source>
        <dbReference type="SAM" id="Phobius"/>
    </source>
</evidence>
<feature type="transmembrane region" description="Helical" evidence="5">
    <location>
        <begin position="37"/>
        <end position="63"/>
    </location>
</feature>
<dbReference type="GO" id="GO:0042391">
    <property type="term" value="P:regulation of membrane potential"/>
    <property type="evidence" value="ECO:0007669"/>
    <property type="project" value="TreeGrafter"/>
</dbReference>
<dbReference type="InterPro" id="IPR005821">
    <property type="entry name" value="Ion_trans_dom"/>
</dbReference>
<evidence type="ECO:0000256" key="3">
    <source>
        <dbReference type="ARBA" id="ARBA00022989"/>
    </source>
</evidence>
<sequence>MAFRHILVLESHIHLVKLTRLLRLARLLQKMDRYSQYTAMILTLLMLCFSLVAHWLACIWYVIAEKEYMMNDSGWDIGWMHALSERLKIPITNITNAEAYSTALYFTFTSLTSVGLAMCRRIQQPRSILHHYDANWR</sequence>
<dbReference type="Pfam" id="PF00520">
    <property type="entry name" value="Ion_trans"/>
    <property type="match status" value="1"/>
</dbReference>
<dbReference type="PANTHER" id="PTHR10217:SF637">
    <property type="entry name" value="EAG-LIKE K[+] CHANNEL, ISOFORM A"/>
    <property type="match status" value="1"/>
</dbReference>
<dbReference type="PANTHER" id="PTHR10217">
    <property type="entry name" value="VOLTAGE AND LIGAND GATED POTASSIUM CHANNEL"/>
    <property type="match status" value="1"/>
</dbReference>
<dbReference type="GO" id="GO:0005886">
    <property type="term" value="C:plasma membrane"/>
    <property type="evidence" value="ECO:0007669"/>
    <property type="project" value="TreeGrafter"/>
</dbReference>
<evidence type="ECO:0000313" key="8">
    <source>
        <dbReference type="Proteomes" id="UP000606786"/>
    </source>
</evidence>
<gene>
    <name evidence="7" type="ORF">CCAP1982_LOCUS23092</name>
</gene>
<dbReference type="Proteomes" id="UP000606786">
    <property type="component" value="Unassembled WGS sequence"/>
</dbReference>
<dbReference type="PRINTS" id="PR01463">
    <property type="entry name" value="EAGCHANLFMLY"/>
</dbReference>
<evidence type="ECO:0000256" key="1">
    <source>
        <dbReference type="ARBA" id="ARBA00004141"/>
    </source>
</evidence>
<dbReference type="EMBL" id="CAJHJT010000056">
    <property type="protein sequence ID" value="CAD7015142.1"/>
    <property type="molecule type" value="Genomic_DNA"/>
</dbReference>
<dbReference type="OrthoDB" id="447251at2759"/>
<evidence type="ECO:0000256" key="4">
    <source>
        <dbReference type="ARBA" id="ARBA00023136"/>
    </source>
</evidence>
<keyword evidence="4 5" id="KW-0472">Membrane</keyword>
<comment type="subcellular location">
    <subcellularLocation>
        <location evidence="1">Membrane</location>
        <topology evidence="1">Multi-pass membrane protein</topology>
    </subcellularLocation>
</comment>
<comment type="caution">
    <text evidence="7">The sequence shown here is derived from an EMBL/GenBank/DDBJ whole genome shotgun (WGS) entry which is preliminary data.</text>
</comment>
<keyword evidence="3 5" id="KW-1133">Transmembrane helix</keyword>
<feature type="domain" description="Ion transport" evidence="6">
    <location>
        <begin position="12"/>
        <end position="116"/>
    </location>
</feature>
<dbReference type="GO" id="GO:0005249">
    <property type="term" value="F:voltage-gated potassium channel activity"/>
    <property type="evidence" value="ECO:0007669"/>
    <property type="project" value="InterPro"/>
</dbReference>
<protein>
    <submittedName>
        <fullName evidence="7">(Mediterranean fruit fly) hypothetical protein</fullName>
    </submittedName>
</protein>
<keyword evidence="2 5" id="KW-0812">Transmembrane</keyword>
<reference evidence="7" key="1">
    <citation type="submission" date="2020-11" db="EMBL/GenBank/DDBJ databases">
        <authorList>
            <person name="Whitehead M."/>
        </authorList>
    </citation>
    <scope>NUCLEOTIDE SEQUENCE</scope>
    <source>
        <strain evidence="7">EGII</strain>
    </source>
</reference>
<evidence type="ECO:0000256" key="2">
    <source>
        <dbReference type="ARBA" id="ARBA00022692"/>
    </source>
</evidence>
<dbReference type="Gene3D" id="1.10.287.70">
    <property type="match status" value="1"/>
</dbReference>
<dbReference type="AlphaFoldDB" id="A0A811VM33"/>
<name>A0A811VM33_CERCA</name>
<proteinExistence type="predicted"/>
<dbReference type="InterPro" id="IPR050818">
    <property type="entry name" value="KCNH_animal-type"/>
</dbReference>
<accession>A0A811VM33</accession>
<dbReference type="InterPro" id="IPR003938">
    <property type="entry name" value="K_chnl_volt-dep_EAG/ELK/ERG"/>
</dbReference>
<organism evidence="7 8">
    <name type="scientific">Ceratitis capitata</name>
    <name type="common">Mediterranean fruit fly</name>
    <name type="synonym">Tephritis capitata</name>
    <dbReference type="NCBI Taxonomy" id="7213"/>
    <lineage>
        <taxon>Eukaryota</taxon>
        <taxon>Metazoa</taxon>
        <taxon>Ecdysozoa</taxon>
        <taxon>Arthropoda</taxon>
        <taxon>Hexapoda</taxon>
        <taxon>Insecta</taxon>
        <taxon>Pterygota</taxon>
        <taxon>Neoptera</taxon>
        <taxon>Endopterygota</taxon>
        <taxon>Diptera</taxon>
        <taxon>Brachycera</taxon>
        <taxon>Muscomorpha</taxon>
        <taxon>Tephritoidea</taxon>
        <taxon>Tephritidae</taxon>
        <taxon>Ceratitis</taxon>
        <taxon>Ceratitis</taxon>
    </lineage>
</organism>
<keyword evidence="8" id="KW-1185">Reference proteome</keyword>
<evidence type="ECO:0000313" key="7">
    <source>
        <dbReference type="EMBL" id="CAD7015142.1"/>
    </source>
</evidence>
<dbReference type="SUPFAM" id="SSF81324">
    <property type="entry name" value="Voltage-gated potassium channels"/>
    <property type="match status" value="1"/>
</dbReference>
<feature type="transmembrane region" description="Helical" evidence="5">
    <location>
        <begin position="99"/>
        <end position="119"/>
    </location>
</feature>
<evidence type="ECO:0000259" key="6">
    <source>
        <dbReference type="Pfam" id="PF00520"/>
    </source>
</evidence>